<name>A0A238VJS9_9RHOB</name>
<dbReference type="EMBL" id="FZNM01000002">
    <property type="protein sequence ID" value="SNR34642.1"/>
    <property type="molecule type" value="Genomic_DNA"/>
</dbReference>
<dbReference type="AlphaFoldDB" id="A0A238VJS9"/>
<organism evidence="1 2">
    <name type="scientific">Paracoccus sediminis</name>
    <dbReference type="NCBI Taxonomy" id="1214787"/>
    <lineage>
        <taxon>Bacteria</taxon>
        <taxon>Pseudomonadati</taxon>
        <taxon>Pseudomonadota</taxon>
        <taxon>Alphaproteobacteria</taxon>
        <taxon>Rhodobacterales</taxon>
        <taxon>Paracoccaceae</taxon>
        <taxon>Paracoccus</taxon>
    </lineage>
</organism>
<evidence type="ECO:0000313" key="1">
    <source>
        <dbReference type="EMBL" id="SNR34642.1"/>
    </source>
</evidence>
<sequence>MRFQQGVCDSPARSAVWAIGRLASFITAAAILRSIRSGLAAVLSHLPKPCSLPGFIAENRPRAIGPGNLDLESGVFPT</sequence>
<accession>A0A238VJS9</accession>
<gene>
    <name evidence="1" type="ORF">SAMN06265378_102341</name>
</gene>
<protein>
    <submittedName>
        <fullName evidence="1">Uncharacterized protein</fullName>
    </submittedName>
</protein>
<dbReference type="Proteomes" id="UP000198409">
    <property type="component" value="Unassembled WGS sequence"/>
</dbReference>
<evidence type="ECO:0000313" key="2">
    <source>
        <dbReference type="Proteomes" id="UP000198409"/>
    </source>
</evidence>
<reference evidence="2" key="1">
    <citation type="submission" date="2017-06" db="EMBL/GenBank/DDBJ databases">
        <authorList>
            <person name="Varghese N."/>
            <person name="Submissions S."/>
        </authorList>
    </citation>
    <scope>NUCLEOTIDE SEQUENCE [LARGE SCALE GENOMIC DNA]</scope>
    <source>
        <strain evidence="2">DSM 26170</strain>
    </source>
</reference>
<proteinExistence type="predicted"/>